<dbReference type="OrthoDB" id="4186058at2759"/>
<protein>
    <submittedName>
        <fullName evidence="2">Uncharacterized protein</fullName>
    </submittedName>
</protein>
<feature type="region of interest" description="Disordered" evidence="1">
    <location>
        <begin position="178"/>
        <end position="236"/>
    </location>
</feature>
<feature type="region of interest" description="Disordered" evidence="1">
    <location>
        <begin position="1"/>
        <end position="61"/>
    </location>
</feature>
<accession>C6H434</accession>
<sequence>MVPNEYQAYGSDPLPSLSNSQSGYPSRYHTAFTSEQPFDTERYSNDATTGRPSHSVDGHGDTLVLEDISGHDIGYDGDVEVIAPYEYEEAESMPPTPLQAKNRARSNVEMDDLVKAGLIEAMKELDCDSDETDYEYYRLCVKRQKRKGKYLSSGQSTTDCSSDAESLETIDLERYGKVFTPGKPRKRRRRRRRRRACTGDTSDSRNAEITSMDHASHEINSSQPAFPAQDERMDIG</sequence>
<dbReference type="Proteomes" id="UP000002624">
    <property type="component" value="Unassembled WGS sequence"/>
</dbReference>
<dbReference type="VEuPathDB" id="FungiDB:HCDG_00115"/>
<reference evidence="3" key="1">
    <citation type="submission" date="2009-05" db="EMBL/GenBank/DDBJ databases">
        <title>The genome sequence of Ajellomyces capsulatus strain H143.</title>
        <authorList>
            <person name="Champion M."/>
            <person name="Cuomo C.A."/>
            <person name="Ma L.-J."/>
            <person name="Henn M.R."/>
            <person name="Sil A."/>
            <person name="Goldman B."/>
            <person name="Young S.K."/>
            <person name="Kodira C.D."/>
            <person name="Zeng Q."/>
            <person name="Koehrsen M."/>
            <person name="Alvarado L."/>
            <person name="Berlin A.M."/>
            <person name="Borenstein D."/>
            <person name="Chen Z."/>
            <person name="Engels R."/>
            <person name="Freedman E."/>
            <person name="Gellesch M."/>
            <person name="Goldberg J."/>
            <person name="Griggs A."/>
            <person name="Gujja S."/>
            <person name="Heiman D.I."/>
            <person name="Hepburn T.A."/>
            <person name="Howarth C."/>
            <person name="Jen D."/>
            <person name="Larson L."/>
            <person name="Lewis B."/>
            <person name="Mehta T."/>
            <person name="Park D."/>
            <person name="Pearson M."/>
            <person name="Roberts A."/>
            <person name="Saif S."/>
            <person name="Shea T.D."/>
            <person name="Shenoy N."/>
            <person name="Sisk P."/>
            <person name="Stolte C."/>
            <person name="Sykes S."/>
            <person name="Walk T."/>
            <person name="White J."/>
            <person name="Yandava C."/>
            <person name="Klein B."/>
            <person name="McEwen J.G."/>
            <person name="Puccia R."/>
            <person name="Goldman G.H."/>
            <person name="Felipe M.S."/>
            <person name="Nino-Vega G."/>
            <person name="San-Blas G."/>
            <person name="Taylor J.W."/>
            <person name="Mendoza L."/>
            <person name="Galagan J.E."/>
            <person name="Nusbaum C."/>
            <person name="Birren B.W."/>
        </authorList>
    </citation>
    <scope>NUCLEOTIDE SEQUENCE [LARGE SCALE GENOMIC DNA]</scope>
    <source>
        <strain evidence="3">H143</strain>
    </source>
</reference>
<dbReference type="HOGENOM" id="CLU_1175139_0_0_1"/>
<dbReference type="EMBL" id="GG692419">
    <property type="protein sequence ID" value="EER44536.1"/>
    <property type="molecule type" value="Genomic_DNA"/>
</dbReference>
<organism evidence="2 3">
    <name type="scientific">Ajellomyces capsulatus (strain H143)</name>
    <name type="common">Darling's disease fungus</name>
    <name type="synonym">Histoplasma capsulatum</name>
    <dbReference type="NCBI Taxonomy" id="544712"/>
    <lineage>
        <taxon>Eukaryota</taxon>
        <taxon>Fungi</taxon>
        <taxon>Dikarya</taxon>
        <taxon>Ascomycota</taxon>
        <taxon>Pezizomycotina</taxon>
        <taxon>Eurotiomycetes</taxon>
        <taxon>Eurotiomycetidae</taxon>
        <taxon>Onygenales</taxon>
        <taxon>Ajellomycetaceae</taxon>
        <taxon>Histoplasma</taxon>
    </lineage>
</organism>
<feature type="compositionally biased region" description="Basic residues" evidence="1">
    <location>
        <begin position="183"/>
        <end position="196"/>
    </location>
</feature>
<name>C6H434_AJECH</name>
<dbReference type="OMA" id="CEYEEAE"/>
<dbReference type="AlphaFoldDB" id="C6H434"/>
<evidence type="ECO:0000256" key="1">
    <source>
        <dbReference type="SAM" id="MobiDB-lite"/>
    </source>
</evidence>
<evidence type="ECO:0000313" key="2">
    <source>
        <dbReference type="EMBL" id="EER44536.1"/>
    </source>
</evidence>
<proteinExistence type="predicted"/>
<evidence type="ECO:0000313" key="3">
    <source>
        <dbReference type="Proteomes" id="UP000002624"/>
    </source>
</evidence>
<gene>
    <name evidence="2" type="ORF">HCDG_00115</name>
</gene>